<evidence type="ECO:0000256" key="1">
    <source>
        <dbReference type="ARBA" id="ARBA00000436"/>
    </source>
</evidence>
<evidence type="ECO:0000256" key="10">
    <source>
        <dbReference type="ARBA" id="ARBA00022946"/>
    </source>
</evidence>
<comment type="similarity">
    <text evidence="3 15">Belongs to the peptidase M3 family.</text>
</comment>
<accession>A0A437ABN1</accession>
<evidence type="ECO:0000256" key="3">
    <source>
        <dbReference type="ARBA" id="ARBA00006040"/>
    </source>
</evidence>
<comment type="subcellular location">
    <subcellularLocation>
        <location evidence="2">Mitochondrion matrix</location>
    </subcellularLocation>
</comment>
<evidence type="ECO:0000256" key="9">
    <source>
        <dbReference type="ARBA" id="ARBA00022833"/>
    </source>
</evidence>
<dbReference type="EMBL" id="SAEB01000003">
    <property type="protein sequence ID" value="RVD88572.1"/>
    <property type="molecule type" value="Genomic_DNA"/>
</dbReference>
<protein>
    <recommendedName>
        <fullName evidence="5">Mitochondrial intermediate peptidase</fullName>
        <ecNumber evidence="4">3.4.24.59</ecNumber>
    </recommendedName>
    <alternativeName>
        <fullName evidence="14">Octapeptidyl aminopeptidase</fullName>
    </alternativeName>
</protein>
<organism evidence="17 18">
    <name type="scientific">Arthrobotrys flagrans</name>
    <name type="common">Nematode-trapping fungus</name>
    <name type="synonym">Trichothecium flagrans</name>
    <dbReference type="NCBI Taxonomy" id="97331"/>
    <lineage>
        <taxon>Eukaryota</taxon>
        <taxon>Fungi</taxon>
        <taxon>Dikarya</taxon>
        <taxon>Ascomycota</taxon>
        <taxon>Pezizomycotina</taxon>
        <taxon>Orbiliomycetes</taxon>
        <taxon>Orbiliales</taxon>
        <taxon>Orbiliaceae</taxon>
        <taxon>Arthrobotrys</taxon>
    </lineage>
</organism>
<dbReference type="InterPro" id="IPR033851">
    <property type="entry name" value="M3A_MIP"/>
</dbReference>
<comment type="function">
    <text evidence="13">Cleaves proteins, imported into the mitochondrion, to their mature size. While most mitochondrial precursor proteins are processed to the mature form in one step by mitochondrial processing peptidase (MPP), the sequential cleavage by MIP of an octapeptide after initial processing by MPP is a required step for a subgroup of nuclear-encoded precursor proteins destined for the matrix or the inner membrane.</text>
</comment>
<dbReference type="GO" id="GO:0046872">
    <property type="term" value="F:metal ion binding"/>
    <property type="evidence" value="ECO:0007669"/>
    <property type="project" value="UniProtKB-UniRule"/>
</dbReference>
<evidence type="ECO:0000256" key="2">
    <source>
        <dbReference type="ARBA" id="ARBA00004305"/>
    </source>
</evidence>
<keyword evidence="12" id="KW-0496">Mitochondrion</keyword>
<dbReference type="GO" id="GO:0006518">
    <property type="term" value="P:peptide metabolic process"/>
    <property type="evidence" value="ECO:0007669"/>
    <property type="project" value="TreeGrafter"/>
</dbReference>
<keyword evidence="7 15" id="KW-0479">Metal-binding</keyword>
<gene>
    <name evidence="17" type="ORF">DFL_002752</name>
</gene>
<keyword evidence="8 15" id="KW-0378">Hydrolase</keyword>
<evidence type="ECO:0000256" key="11">
    <source>
        <dbReference type="ARBA" id="ARBA00023049"/>
    </source>
</evidence>
<name>A0A437ABN1_ARTFL</name>
<dbReference type="RefSeq" id="XP_067494116.1">
    <property type="nucleotide sequence ID" value="XM_067631585.1"/>
</dbReference>
<dbReference type="GeneID" id="93585063"/>
<evidence type="ECO:0000313" key="17">
    <source>
        <dbReference type="EMBL" id="RVD88572.1"/>
    </source>
</evidence>
<dbReference type="Gene3D" id="1.10.1370.10">
    <property type="entry name" value="Neurolysin, domain 3"/>
    <property type="match status" value="1"/>
</dbReference>
<dbReference type="Pfam" id="PF01432">
    <property type="entry name" value="Peptidase_M3"/>
    <property type="match status" value="1"/>
</dbReference>
<dbReference type="OrthoDB" id="17530at2759"/>
<keyword evidence="10" id="KW-0809">Transit peptide</keyword>
<dbReference type="AlphaFoldDB" id="A0A437ABN1"/>
<dbReference type="EC" id="3.4.24.59" evidence="4"/>
<evidence type="ECO:0000256" key="15">
    <source>
        <dbReference type="RuleBase" id="RU003435"/>
    </source>
</evidence>
<evidence type="ECO:0000313" key="18">
    <source>
        <dbReference type="Proteomes" id="UP000283090"/>
    </source>
</evidence>
<reference evidence="17 18" key="1">
    <citation type="submission" date="2019-01" db="EMBL/GenBank/DDBJ databases">
        <title>Intercellular communication is required for trap formation in the nematode-trapping fungus Duddingtonia flagrans.</title>
        <authorList>
            <person name="Youssar L."/>
            <person name="Wernet V."/>
            <person name="Hensel N."/>
            <person name="Hildebrandt H.-G."/>
            <person name="Fischer R."/>
        </authorList>
    </citation>
    <scope>NUCLEOTIDE SEQUENCE [LARGE SCALE GENOMIC DNA]</scope>
    <source>
        <strain evidence="17 18">CBS H-5679</strain>
    </source>
</reference>
<dbReference type="InterPro" id="IPR024079">
    <property type="entry name" value="MetalloPept_cat_dom_sf"/>
</dbReference>
<dbReference type="PANTHER" id="PTHR11804">
    <property type="entry name" value="PROTEASE M3 THIMET OLIGOPEPTIDASE-RELATED"/>
    <property type="match status" value="1"/>
</dbReference>
<sequence length="806" mass="91026">MQPSLARRMTSQSLWRQRSLIPSLARSFTNRNYICNDCLRKSRRIGVRHLHQGVTPTPLSVDLRIPPTVPPAVTSSASAEKHDDALLRSIFDSPDAYRSFSSRTPKPNTGLFQNRFLTTPKGFIVFANTCLKKAKRVVDRISRATSQEDHIRIIKDLDRLSDLLCRVLDLSDFIRNTHPDPDFVAAANKAFEIVYEYMNILNTTTDLYTSLKAAMFNPVVVEHWDEVSRSVGRTLLADFEKSGINLPDKSKRKFVSLSNDISRLGRDFVNAASTANPYITFTKDKLNGMEPWTVNSLSRITNSGIVYLPVRGSVAQHALQTVKDEEVRYKIWKEQQTAPKQQIALLESLLRKRAELARLVGRESHSAVTLADKMARSPEAVTTFLHSMLSHTRPLADKEVSAITAQKAKLHDNLTNPTVYAFEKDYYLHRVIEQQKFLLGDPDISSYFSLGTVMQGLSRLFTRLYGIRLVPRETAPGEIWNDDVRRLDVISDSEGHIAVVYCDLFERGGKNPNPAHFTVRCSRAIDEEEIVEEKLEEGGSDGMATARNKDGVLYQLPTIALICDFSTPPGSSTPLLGFDEVTTLFHEMGHAIHSIMGRTRFHEVAGTRCPTDFAEFPSILMEHFARSPEVLSLFARHYRTDAPLPPELLQKRVKTGKLMENSETYRQVLLALLDQELHSPRALENSFDSTQIYRDLDRTYGLFPHREGEEGGSSQGYFAHLFGYGGLYYSYMLDKAIADKVWKEVFAGNPVSRDAGERYKEEVLRWGGSRDPWKCIGRLLGREDLVEDAEGRMEEVGRWGAEVAGA</sequence>
<dbReference type="InterPro" id="IPR045090">
    <property type="entry name" value="Pept_M3A_M3B"/>
</dbReference>
<dbReference type="STRING" id="97331.A0A437ABN1"/>
<dbReference type="PANTHER" id="PTHR11804:SF79">
    <property type="entry name" value="MITOCHONDRIAL INTERMEDIATE PEPTIDASE"/>
    <property type="match status" value="1"/>
</dbReference>
<evidence type="ECO:0000256" key="12">
    <source>
        <dbReference type="ARBA" id="ARBA00023128"/>
    </source>
</evidence>
<evidence type="ECO:0000256" key="8">
    <source>
        <dbReference type="ARBA" id="ARBA00022801"/>
    </source>
</evidence>
<feature type="domain" description="Peptidase M3A/M3B catalytic" evidence="16">
    <location>
        <begin position="319"/>
        <end position="792"/>
    </location>
</feature>
<comment type="caution">
    <text evidence="17">The sequence shown here is derived from an EMBL/GenBank/DDBJ whole genome shotgun (WGS) entry which is preliminary data.</text>
</comment>
<dbReference type="SUPFAM" id="SSF55486">
    <property type="entry name" value="Metalloproteases ('zincins'), catalytic domain"/>
    <property type="match status" value="1"/>
</dbReference>
<comment type="cofactor">
    <cofactor evidence="15">
        <name>Zn(2+)</name>
        <dbReference type="ChEBI" id="CHEBI:29105"/>
    </cofactor>
    <text evidence="15">Binds 1 zinc ion.</text>
</comment>
<dbReference type="GO" id="GO:0005759">
    <property type="term" value="C:mitochondrial matrix"/>
    <property type="evidence" value="ECO:0007669"/>
    <property type="project" value="UniProtKB-SubCell"/>
</dbReference>
<keyword evidence="6 15" id="KW-0645">Protease</keyword>
<evidence type="ECO:0000259" key="16">
    <source>
        <dbReference type="Pfam" id="PF01432"/>
    </source>
</evidence>
<proteinExistence type="inferred from homology"/>
<dbReference type="GO" id="GO:0004222">
    <property type="term" value="F:metalloendopeptidase activity"/>
    <property type="evidence" value="ECO:0007669"/>
    <property type="project" value="UniProtKB-EC"/>
</dbReference>
<evidence type="ECO:0000256" key="7">
    <source>
        <dbReference type="ARBA" id="ARBA00022723"/>
    </source>
</evidence>
<evidence type="ECO:0000256" key="14">
    <source>
        <dbReference type="ARBA" id="ARBA00032470"/>
    </source>
</evidence>
<comment type="catalytic activity">
    <reaction evidence="1">
        <text>Release of an N-terminal octapeptide as second stage of processing of some proteins imported into the mitochondrion.</text>
        <dbReference type="EC" id="3.4.24.59"/>
    </reaction>
</comment>
<dbReference type="InterPro" id="IPR001567">
    <property type="entry name" value="Pept_M3A_M3B_dom"/>
</dbReference>
<dbReference type="Proteomes" id="UP000283090">
    <property type="component" value="Unassembled WGS sequence"/>
</dbReference>
<keyword evidence="11 15" id="KW-0482">Metalloprotease</keyword>
<evidence type="ECO:0000256" key="6">
    <source>
        <dbReference type="ARBA" id="ARBA00022670"/>
    </source>
</evidence>
<dbReference type="CDD" id="cd06457">
    <property type="entry name" value="M3A_MIP"/>
    <property type="match status" value="1"/>
</dbReference>
<evidence type="ECO:0000256" key="13">
    <source>
        <dbReference type="ARBA" id="ARBA00025208"/>
    </source>
</evidence>
<dbReference type="GO" id="GO:0006627">
    <property type="term" value="P:protein processing involved in protein targeting to mitochondrion"/>
    <property type="evidence" value="ECO:0007669"/>
    <property type="project" value="TreeGrafter"/>
</dbReference>
<evidence type="ECO:0000256" key="5">
    <source>
        <dbReference type="ARBA" id="ARBA00018046"/>
    </source>
</evidence>
<evidence type="ECO:0000256" key="4">
    <source>
        <dbReference type="ARBA" id="ARBA00012441"/>
    </source>
</evidence>
<dbReference type="Gene3D" id="3.40.390.10">
    <property type="entry name" value="Collagenase (Catalytic Domain)"/>
    <property type="match status" value="1"/>
</dbReference>
<dbReference type="InterPro" id="IPR024077">
    <property type="entry name" value="Neurolysin/TOP_dom2"/>
</dbReference>
<dbReference type="VEuPathDB" id="FungiDB:DFL_002752"/>
<keyword evidence="9 15" id="KW-0862">Zinc</keyword>
<keyword evidence="18" id="KW-1185">Reference proteome</keyword>